<organism evidence="2 3">
    <name type="scientific">Clostridioides difficile NAP08</name>
    <dbReference type="NCBI Taxonomy" id="525259"/>
    <lineage>
        <taxon>Bacteria</taxon>
        <taxon>Bacillati</taxon>
        <taxon>Bacillota</taxon>
        <taxon>Clostridia</taxon>
        <taxon>Peptostreptococcales</taxon>
        <taxon>Peptostreptococcaceae</taxon>
        <taxon>Clostridioides</taxon>
    </lineage>
</organism>
<dbReference type="Pfam" id="PF26308">
    <property type="entry name" value="YopA_M"/>
    <property type="match status" value="1"/>
</dbReference>
<dbReference type="Proteomes" id="UP000003227">
    <property type="component" value="Unassembled WGS sequence"/>
</dbReference>
<feature type="domain" description="YopA central" evidence="1">
    <location>
        <begin position="115"/>
        <end position="249"/>
    </location>
</feature>
<evidence type="ECO:0000313" key="3">
    <source>
        <dbReference type="Proteomes" id="UP000003227"/>
    </source>
</evidence>
<gene>
    <name evidence="2" type="ORF">HMPREF0220_1962</name>
</gene>
<evidence type="ECO:0000313" key="2">
    <source>
        <dbReference type="EMBL" id="EFH07036.1"/>
    </source>
</evidence>
<proteinExistence type="predicted"/>
<sequence length="439" mass="50958">MGIKMKEIADAITSEYLSYGINEDISIYEGRFCIYLDKKYRCNGKIYYKMTPPISISFKAEIGCVEEIDSEDDNLALDYDNAILEVHGYKIISITINTLSEFSVEGYINDDCIKSKNSYVEYVDFNIINLDKIPGKLIKYNDKVYAGRIEFDINDYVITIDKRYDYRKELKLELKSKSGAIITHIGRIRRKDGRIFRTNNTINLLDRISTALSFMCGRYVGFCLAKGYRSGNEVYRIWNENQISPFRYVPTWSDTLSNYHNMEKYISLMCKKLEDFYYGSAIKSVVDWYIESLGSATMENNIISVQIALETLSYAILVEQSKVLTDEAFDCNLASRNIRLLLDTCKIPYGKHELNIFDNIIKNKFDDGVDLVIYLRNSIVHPSRKTHRAVLEVEDIWNIISIGTRYIELVLLFILGYRGEYSNRLVERCYGEVEVVPWN</sequence>
<reference evidence="2 3" key="1">
    <citation type="submission" date="2010-05" db="EMBL/GenBank/DDBJ databases">
        <authorList>
            <person name="Qin X."/>
            <person name="Bachman B."/>
            <person name="Battles P."/>
            <person name="Bell A."/>
            <person name="Bess C."/>
            <person name="Bickham C."/>
            <person name="Chaboub L."/>
            <person name="Chen D."/>
            <person name="Coyle M."/>
            <person name="Deiros D.R."/>
            <person name="Dinh H."/>
            <person name="Forbes L."/>
            <person name="Fowler G."/>
            <person name="Francisco L."/>
            <person name="Fu Q."/>
            <person name="Gubbala S."/>
            <person name="Hale W."/>
            <person name="Han Y."/>
            <person name="Hemphill L."/>
            <person name="Highlander S.K."/>
            <person name="Hirani K."/>
            <person name="Hogues M."/>
            <person name="Jackson L."/>
            <person name="Jakkamsetti A."/>
            <person name="Javaid M."/>
            <person name="Jiang H."/>
            <person name="Korchina V."/>
            <person name="Kovar C."/>
            <person name="Lara F."/>
            <person name="Lee S."/>
            <person name="Mata R."/>
            <person name="Mathew T."/>
            <person name="Moen C."/>
            <person name="Morales K."/>
            <person name="Munidasa M."/>
            <person name="Nazareth L."/>
            <person name="Ngo R."/>
            <person name="Nguyen L."/>
            <person name="Okwuonu G."/>
            <person name="Ongeri F."/>
            <person name="Patil S."/>
            <person name="Petrosino J."/>
            <person name="Pham C."/>
            <person name="Pham P."/>
            <person name="Pu L.-L."/>
            <person name="Puazo M."/>
            <person name="Raj R."/>
            <person name="Reid J."/>
            <person name="Rouhana J."/>
            <person name="Saada N."/>
            <person name="Shang Y."/>
            <person name="Simmons D."/>
            <person name="Thornton R."/>
            <person name="Warren J."/>
            <person name="Weissenberger G."/>
            <person name="Zhang J."/>
            <person name="Zhang L."/>
            <person name="Zhou C."/>
            <person name="Zhu D."/>
            <person name="Muzny D."/>
            <person name="Worley K."/>
            <person name="Gibbs R."/>
        </authorList>
    </citation>
    <scope>NUCLEOTIDE SEQUENCE [LARGE SCALE GENOMIC DNA]</scope>
    <source>
        <strain evidence="2 3">NAP08</strain>
    </source>
</reference>
<dbReference type="EMBL" id="ADNX01000045">
    <property type="protein sequence ID" value="EFH07036.1"/>
    <property type="molecule type" value="Genomic_DNA"/>
</dbReference>
<dbReference type="AlphaFoldDB" id="D5Q4Y0"/>
<dbReference type="InterPro" id="IPR058684">
    <property type="entry name" value="YopA_M"/>
</dbReference>
<name>D5Q4Y0_CLODI</name>
<protein>
    <recommendedName>
        <fullName evidence="1">YopA central domain-containing protein</fullName>
    </recommendedName>
</protein>
<evidence type="ECO:0000259" key="1">
    <source>
        <dbReference type="Pfam" id="PF26308"/>
    </source>
</evidence>
<accession>D5Q4Y0</accession>
<comment type="caution">
    <text evidence="2">The sequence shown here is derived from an EMBL/GenBank/DDBJ whole genome shotgun (WGS) entry which is preliminary data.</text>
</comment>
<dbReference type="HOGENOM" id="CLU_051488_0_0_9"/>